<name>A0A7W7QBT9_9PSEU</name>
<dbReference type="InterPro" id="IPR030987">
    <property type="entry name" value="AbiV"/>
</dbReference>
<dbReference type="NCBIfam" id="TIGR04498">
    <property type="entry name" value="AbiV_defense"/>
    <property type="match status" value="1"/>
</dbReference>
<proteinExistence type="predicted"/>
<sequence>MARPLPSFAELLHTARHAIANAAALLQDAELLLSHHRWPRAHALAVLALEEVGKAGICLGALGYQEDQAQDFWLEFRDHKAKLHFAGAALQVLFGSEGQAEALVALVAAAQTEATSEHAQKLRGFYVDLDRQSGAILRPEAIDEAAASRTIERVEAMLNLLGPAWLTEGIEARLDEVITCHSDDLRRLAEQARELVLVDTEAAVGMGRRLLVGNLPPVADEGC</sequence>
<organism evidence="1 2">
    <name type="scientific">Actinophytocola algeriensis</name>
    <dbReference type="NCBI Taxonomy" id="1768010"/>
    <lineage>
        <taxon>Bacteria</taxon>
        <taxon>Bacillati</taxon>
        <taxon>Actinomycetota</taxon>
        <taxon>Actinomycetes</taxon>
        <taxon>Pseudonocardiales</taxon>
        <taxon>Pseudonocardiaceae</taxon>
    </lineage>
</organism>
<accession>A0A7W7QBT9</accession>
<dbReference type="Proteomes" id="UP000520767">
    <property type="component" value="Unassembled WGS sequence"/>
</dbReference>
<dbReference type="EMBL" id="JACHJQ010000007">
    <property type="protein sequence ID" value="MBB4910553.1"/>
    <property type="molecule type" value="Genomic_DNA"/>
</dbReference>
<comment type="caution">
    <text evidence="1">The sequence shown here is derived from an EMBL/GenBank/DDBJ whole genome shotgun (WGS) entry which is preliminary data.</text>
</comment>
<reference evidence="1 2" key="1">
    <citation type="submission" date="2020-08" db="EMBL/GenBank/DDBJ databases">
        <title>Genomic Encyclopedia of Type Strains, Phase III (KMG-III): the genomes of soil and plant-associated and newly described type strains.</title>
        <authorList>
            <person name="Whitman W."/>
        </authorList>
    </citation>
    <scope>NUCLEOTIDE SEQUENCE [LARGE SCALE GENOMIC DNA]</scope>
    <source>
        <strain evidence="1 2">CECT 8960</strain>
    </source>
</reference>
<gene>
    <name evidence="1" type="ORF">FHR82_006811</name>
</gene>
<dbReference type="RefSeq" id="WP_184814584.1">
    <property type="nucleotide sequence ID" value="NZ_JACHJQ010000007.1"/>
</dbReference>
<protein>
    <submittedName>
        <fullName evidence="1">AbiV family abortive infection protein</fullName>
    </submittedName>
</protein>
<dbReference type="AlphaFoldDB" id="A0A7W7QBT9"/>
<dbReference type="Pfam" id="PF18728">
    <property type="entry name" value="HEPN_AbiV"/>
    <property type="match status" value="1"/>
</dbReference>
<evidence type="ECO:0000313" key="2">
    <source>
        <dbReference type="Proteomes" id="UP000520767"/>
    </source>
</evidence>
<evidence type="ECO:0000313" key="1">
    <source>
        <dbReference type="EMBL" id="MBB4910553.1"/>
    </source>
</evidence>
<keyword evidence="2" id="KW-1185">Reference proteome</keyword>